<name>A0A7G9SD00_9SPHN</name>
<dbReference type="InterPro" id="IPR006342">
    <property type="entry name" value="FkbM_mtfrase"/>
</dbReference>
<dbReference type="RefSeq" id="WP_187542710.1">
    <property type="nucleotide sequence ID" value="NZ_CP060717.1"/>
</dbReference>
<dbReference type="GO" id="GO:0008168">
    <property type="term" value="F:methyltransferase activity"/>
    <property type="evidence" value="ECO:0007669"/>
    <property type="project" value="UniProtKB-KW"/>
</dbReference>
<dbReference type="KEGG" id="srhi:H9L12_03970"/>
<dbReference type="AlphaFoldDB" id="A0A7G9SD00"/>
<dbReference type="EMBL" id="CP060717">
    <property type="protein sequence ID" value="QNN65725.1"/>
    <property type="molecule type" value="Genomic_DNA"/>
</dbReference>
<dbReference type="PANTHER" id="PTHR34203:SF15">
    <property type="entry name" value="SLL1173 PROTEIN"/>
    <property type="match status" value="1"/>
</dbReference>
<dbReference type="PANTHER" id="PTHR34203">
    <property type="entry name" value="METHYLTRANSFERASE, FKBM FAMILY PROTEIN"/>
    <property type="match status" value="1"/>
</dbReference>
<feature type="domain" description="Methyltransferase FkbM" evidence="1">
    <location>
        <begin position="94"/>
        <end position="229"/>
    </location>
</feature>
<dbReference type="InterPro" id="IPR029063">
    <property type="entry name" value="SAM-dependent_MTases_sf"/>
</dbReference>
<organism evidence="2 3">
    <name type="scientific">Sphingomonas rhizophila</name>
    <dbReference type="NCBI Taxonomy" id="2071607"/>
    <lineage>
        <taxon>Bacteria</taxon>
        <taxon>Pseudomonadati</taxon>
        <taxon>Pseudomonadota</taxon>
        <taxon>Alphaproteobacteria</taxon>
        <taxon>Sphingomonadales</taxon>
        <taxon>Sphingomonadaceae</taxon>
        <taxon>Sphingomonas</taxon>
    </lineage>
</organism>
<accession>A0A7G9SD00</accession>
<evidence type="ECO:0000259" key="1">
    <source>
        <dbReference type="Pfam" id="PF05050"/>
    </source>
</evidence>
<protein>
    <submittedName>
        <fullName evidence="2">FkbM family methyltransferase</fullName>
    </submittedName>
</protein>
<dbReference type="Proteomes" id="UP000515955">
    <property type="component" value="Chromosome"/>
</dbReference>
<evidence type="ECO:0000313" key="2">
    <source>
        <dbReference type="EMBL" id="QNN65725.1"/>
    </source>
</evidence>
<dbReference type="NCBIfam" id="TIGR01444">
    <property type="entry name" value="fkbM_fam"/>
    <property type="match status" value="1"/>
</dbReference>
<dbReference type="Gene3D" id="3.40.50.150">
    <property type="entry name" value="Vaccinia Virus protein VP39"/>
    <property type="match status" value="1"/>
</dbReference>
<dbReference type="GO" id="GO:0032259">
    <property type="term" value="P:methylation"/>
    <property type="evidence" value="ECO:0007669"/>
    <property type="project" value="UniProtKB-KW"/>
</dbReference>
<evidence type="ECO:0000313" key="3">
    <source>
        <dbReference type="Proteomes" id="UP000515955"/>
    </source>
</evidence>
<gene>
    <name evidence="2" type="ORF">H9L12_03970</name>
</gene>
<reference evidence="2 3" key="1">
    <citation type="submission" date="2020-08" db="EMBL/GenBank/DDBJ databases">
        <title>Genome sequence of Sphingomonas rhizophila KACC 19189T.</title>
        <authorList>
            <person name="Hyun D.-W."/>
            <person name="Bae J.-W."/>
        </authorList>
    </citation>
    <scope>NUCLEOTIDE SEQUENCE [LARGE SCALE GENOMIC DNA]</scope>
    <source>
        <strain evidence="2 3">KACC 19189</strain>
    </source>
</reference>
<dbReference type="SUPFAM" id="SSF53335">
    <property type="entry name" value="S-adenosyl-L-methionine-dependent methyltransferases"/>
    <property type="match status" value="1"/>
</dbReference>
<dbReference type="Pfam" id="PF05050">
    <property type="entry name" value="Methyltransf_21"/>
    <property type="match status" value="1"/>
</dbReference>
<keyword evidence="2" id="KW-0808">Transferase</keyword>
<dbReference type="InterPro" id="IPR052514">
    <property type="entry name" value="SAM-dependent_MTase"/>
</dbReference>
<keyword evidence="3" id="KW-1185">Reference proteome</keyword>
<proteinExistence type="predicted"/>
<sequence>MKIWLIWFSYLLRGLLGRRRFIPLTPPNVRRQRLYDRVGKKWVRFMIRDHDDWIQVEHIFLNDEFDLTPTARTKEVERRYRELLAAGKTPLIVDLGANIGLASAYFHQAYPEARILSVEPDSGNCAIARQNLPAAATLIEAAVASHAGSGDLIDTGRNCGFQVVEADGGAVRFVTVADIIAQADTAEPFLIKIDIEGFEEDLFTGDTGWIDSFPILLIELHDWMLPGRQVTRNFLTEIARRQRDFMHFDGYAVSMASPL</sequence>
<keyword evidence="2" id="KW-0489">Methyltransferase</keyword>